<dbReference type="EMBL" id="CP046996">
    <property type="protein sequence ID" value="QGZ99320.1"/>
    <property type="molecule type" value="Genomic_DNA"/>
</dbReference>
<evidence type="ECO:0000313" key="9">
    <source>
        <dbReference type="Proteomes" id="UP000430508"/>
    </source>
</evidence>
<evidence type="ECO:0000256" key="1">
    <source>
        <dbReference type="ARBA" id="ARBA00001933"/>
    </source>
</evidence>
<dbReference type="PANTHER" id="PTHR43277:SF4">
    <property type="entry name" value="ARGININE DECARBOXYLASE"/>
    <property type="match status" value="1"/>
</dbReference>
<dbReference type="InterPro" id="IPR015421">
    <property type="entry name" value="PyrdxlP-dep_Trfase_major"/>
</dbReference>
<dbReference type="PANTHER" id="PTHR43277">
    <property type="entry name" value="ARGININE DECARBOXYLASE"/>
    <property type="match status" value="1"/>
</dbReference>
<dbReference type="SUPFAM" id="SSF55904">
    <property type="entry name" value="Ornithine decarboxylase C-terminal domain"/>
    <property type="match status" value="1"/>
</dbReference>
<proteinExistence type="inferred from homology"/>
<dbReference type="Pfam" id="PF01276">
    <property type="entry name" value="OKR_DC_1"/>
    <property type="match status" value="1"/>
</dbReference>
<feature type="domain" description="Orn/Lys/Arg decarboxylases family 1 pyridoxal-P attachment site" evidence="6">
    <location>
        <begin position="5"/>
        <end position="276"/>
    </location>
</feature>
<evidence type="ECO:0000259" key="7">
    <source>
        <dbReference type="Pfam" id="PF03711"/>
    </source>
</evidence>
<reference evidence="8 9" key="1">
    <citation type="submission" date="2019-12" db="EMBL/GenBank/DDBJ databases">
        <title>Sequence classification of anaerobic respiratory reductive dehalogenases: First we see many, then we see few.</title>
        <authorList>
            <person name="Molenda O."/>
            <person name="Puentes Jacome L.A."/>
            <person name="Cao X."/>
            <person name="Nesbo C.L."/>
            <person name="Tang S."/>
            <person name="Morson N."/>
            <person name="Patron J."/>
            <person name="Lomheim L."/>
            <person name="Wishart D.S."/>
            <person name="Edwards E.A."/>
        </authorList>
    </citation>
    <scope>NUCLEOTIDE SEQUENCE [LARGE SCALE GENOMIC DNA]</scope>
    <source>
        <strain evidence="8 9">12DCA</strain>
    </source>
</reference>
<evidence type="ECO:0000256" key="2">
    <source>
        <dbReference type="ARBA" id="ARBA00010671"/>
    </source>
</evidence>
<dbReference type="Pfam" id="PF03711">
    <property type="entry name" value="OKR_DC_1_C"/>
    <property type="match status" value="1"/>
</dbReference>
<dbReference type="Proteomes" id="UP000430508">
    <property type="component" value="Chromosome"/>
</dbReference>
<evidence type="ECO:0000313" key="8">
    <source>
        <dbReference type="EMBL" id="QGZ99320.1"/>
    </source>
</evidence>
<dbReference type="AlphaFoldDB" id="A0A857DF45"/>
<protein>
    <submittedName>
        <fullName evidence="8">Amino acid decarboxylase</fullName>
    </submittedName>
</protein>
<dbReference type="Gene3D" id="3.90.100.10">
    <property type="entry name" value="Orn/Lys/Arg decarboxylase, C-terminal domain"/>
    <property type="match status" value="1"/>
</dbReference>
<dbReference type="Gene3D" id="3.40.640.10">
    <property type="entry name" value="Type I PLP-dependent aspartate aminotransferase-like (Major domain)"/>
    <property type="match status" value="1"/>
</dbReference>
<dbReference type="RefSeq" id="WP_019224869.1">
    <property type="nucleotide sequence ID" value="NZ_CP046996.1"/>
</dbReference>
<keyword evidence="5" id="KW-0456">Lyase</keyword>
<dbReference type="InterPro" id="IPR036633">
    <property type="entry name" value="Prn/Lys/Arg_de-COase_C_sf"/>
</dbReference>
<dbReference type="InterPro" id="IPR015424">
    <property type="entry name" value="PyrdxlP-dep_Trfase"/>
</dbReference>
<evidence type="ECO:0000256" key="5">
    <source>
        <dbReference type="ARBA" id="ARBA00023239"/>
    </source>
</evidence>
<comment type="similarity">
    <text evidence="2">Belongs to the Orn/Lys/Arg decarboxylase class-I family.</text>
</comment>
<evidence type="ECO:0000259" key="6">
    <source>
        <dbReference type="Pfam" id="PF01276"/>
    </source>
</evidence>
<evidence type="ECO:0000256" key="4">
    <source>
        <dbReference type="ARBA" id="ARBA00022898"/>
    </source>
</evidence>
<accession>A0A857DF45</accession>
<comment type="cofactor">
    <cofactor evidence="1">
        <name>pyridoxal 5'-phosphate</name>
        <dbReference type="ChEBI" id="CHEBI:597326"/>
    </cofactor>
</comment>
<feature type="domain" description="Orn/Lys/Arg decarboxylase C-terminal" evidence="7">
    <location>
        <begin position="402"/>
        <end position="464"/>
    </location>
</feature>
<keyword evidence="3" id="KW-0210">Decarboxylase</keyword>
<organism evidence="8 9">
    <name type="scientific">Dehalobacter restrictus</name>
    <dbReference type="NCBI Taxonomy" id="55583"/>
    <lineage>
        <taxon>Bacteria</taxon>
        <taxon>Bacillati</taxon>
        <taxon>Bacillota</taxon>
        <taxon>Clostridia</taxon>
        <taxon>Eubacteriales</taxon>
        <taxon>Desulfitobacteriaceae</taxon>
        <taxon>Dehalobacter</taxon>
    </lineage>
</organism>
<sequence length="481" mass="52669">MDSLRKGLDDYCGQGMVSFHTPGHKGSKELLSGIMFPDYDLTELPGLDMLHHPHGIIAKAQKKAAEAYGSEETFFLINGGTAGNQSMFAALMAGMRLTDRKVRIDRRAHRSVFGALILSGVVPEYIAPIIHPDFHLALGMDAVEYSDDLAGIGALHLTSPSYYGTVTDLKTIIKQRDGNAPFIPILVDQAHGSHLQGGLFPAGAVVEGADLVLHSSHKTLAALTQAGMLHVQGSRVDRTALKKSLEFLQTSSPSYLLMASLETALEGLTQTQIWQDLYVEVCLLHQKLEGPLRILTGKDSGKYGIYDVDWSKILINVSGLGLTAFEAVDFLRKVFQIEPELWDKENILFMLGAGSRPEDVRHLTKALEYLVGKYRGLAGQQKERRTDQSQNSAGSGSTLLIPPMHLTPREAWLAAKRPVKLKDALGLISGETISIYPPGIPLIAGGEEITSYVLEYLNRAREYNWQGWDGSERGEILAVNI</sequence>
<dbReference type="SUPFAM" id="SSF53383">
    <property type="entry name" value="PLP-dependent transferases"/>
    <property type="match status" value="1"/>
</dbReference>
<evidence type="ECO:0000256" key="3">
    <source>
        <dbReference type="ARBA" id="ARBA00022793"/>
    </source>
</evidence>
<dbReference type="InterPro" id="IPR008286">
    <property type="entry name" value="Prn/Lys/Arg_de-COase_C"/>
</dbReference>
<dbReference type="GO" id="GO:0016831">
    <property type="term" value="F:carboxy-lyase activity"/>
    <property type="evidence" value="ECO:0007669"/>
    <property type="project" value="UniProtKB-KW"/>
</dbReference>
<keyword evidence="4" id="KW-0663">Pyridoxal phosphate</keyword>
<dbReference type="InterPro" id="IPR052357">
    <property type="entry name" value="Orn_Lys_Arg_decarboxylase-I"/>
</dbReference>
<name>A0A857DF45_9FIRM</name>
<gene>
    <name evidence="8" type="ORF">GQ588_00850</name>
</gene>
<dbReference type="InterPro" id="IPR000310">
    <property type="entry name" value="Orn/Lys/Arg_deCO2ase_major_dom"/>
</dbReference>